<dbReference type="EMBL" id="EQ987320">
    <property type="protein sequence ID" value="EEF23198.1"/>
    <property type="molecule type" value="Genomic_DNA"/>
</dbReference>
<accession>B9TLR6</accession>
<name>B9TLR6_RICCO</name>
<protein>
    <submittedName>
        <fullName evidence="2">Uncharacterized protein</fullName>
    </submittedName>
</protein>
<sequence>AEHAAVVACAVQQRRAHVVQHVHAVQHVTHVDREQRVHQRHHPHREADVGADPLPRPLMFDQQFHRLAARGGQLQQRRGEFLRTAIFHVQQDLQPALQLAPPQHHQCMANRIDALARAHRRRVHQPQQVQGDQRVVLDDVLDFSAAGVLVQQLQQVQHAHLRRRDLLAAQDHRPREVVALEVFEAQFHAFLELLDRLDLLRQQLLPRILQHLGQRRQGAGLHVLDVDLDDVAQRRELLHVLAVPDHVVQGELEAGRLELAHARQHVGRGLDGFEDFENDLVVRQEADEIAHQADRVDVDKRHLVAHHLPHAQFGRVGDDGGGGFSVVNDVGAIVRAGVAEQ</sequence>
<organism evidence="2 3">
    <name type="scientific">Ricinus communis</name>
    <name type="common">Castor bean</name>
    <dbReference type="NCBI Taxonomy" id="3988"/>
    <lineage>
        <taxon>Eukaryota</taxon>
        <taxon>Viridiplantae</taxon>
        <taxon>Streptophyta</taxon>
        <taxon>Embryophyta</taxon>
        <taxon>Tracheophyta</taxon>
        <taxon>Spermatophyta</taxon>
        <taxon>Magnoliopsida</taxon>
        <taxon>eudicotyledons</taxon>
        <taxon>Gunneridae</taxon>
        <taxon>Pentapetalae</taxon>
        <taxon>rosids</taxon>
        <taxon>fabids</taxon>
        <taxon>Malpighiales</taxon>
        <taxon>Euphorbiaceae</taxon>
        <taxon>Acalyphoideae</taxon>
        <taxon>Acalypheae</taxon>
        <taxon>Ricinus</taxon>
    </lineage>
</organism>
<gene>
    <name evidence="2" type="ORF">RCOM_2079720</name>
</gene>
<evidence type="ECO:0000256" key="1">
    <source>
        <dbReference type="SAM" id="MobiDB-lite"/>
    </source>
</evidence>
<feature type="non-terminal residue" evidence="2">
    <location>
        <position position="341"/>
    </location>
</feature>
<proteinExistence type="predicted"/>
<evidence type="ECO:0000313" key="3">
    <source>
        <dbReference type="Proteomes" id="UP000008311"/>
    </source>
</evidence>
<dbReference type="InParanoid" id="B9TLR6"/>
<keyword evidence="3" id="KW-1185">Reference proteome</keyword>
<evidence type="ECO:0000313" key="2">
    <source>
        <dbReference type="EMBL" id="EEF23198.1"/>
    </source>
</evidence>
<dbReference type="AlphaFoldDB" id="B9TLR6"/>
<feature type="region of interest" description="Disordered" evidence="1">
    <location>
        <begin position="33"/>
        <end position="55"/>
    </location>
</feature>
<reference evidence="3" key="1">
    <citation type="journal article" date="2010" name="Nat. Biotechnol.">
        <title>Draft genome sequence of the oilseed species Ricinus communis.</title>
        <authorList>
            <person name="Chan A.P."/>
            <person name="Crabtree J."/>
            <person name="Zhao Q."/>
            <person name="Lorenzi H."/>
            <person name="Orvis J."/>
            <person name="Puiu D."/>
            <person name="Melake-Berhan A."/>
            <person name="Jones K.M."/>
            <person name="Redman J."/>
            <person name="Chen G."/>
            <person name="Cahoon E.B."/>
            <person name="Gedil M."/>
            <person name="Stanke M."/>
            <person name="Haas B.J."/>
            <person name="Wortman J.R."/>
            <person name="Fraser-Liggett C.M."/>
            <person name="Ravel J."/>
            <person name="Rabinowicz P.D."/>
        </authorList>
    </citation>
    <scope>NUCLEOTIDE SEQUENCE [LARGE SCALE GENOMIC DNA]</scope>
    <source>
        <strain evidence="3">cv. Hale</strain>
    </source>
</reference>
<feature type="non-terminal residue" evidence="2">
    <location>
        <position position="1"/>
    </location>
</feature>
<dbReference type="Proteomes" id="UP000008311">
    <property type="component" value="Unassembled WGS sequence"/>
</dbReference>